<keyword evidence="3" id="KW-1185">Reference proteome</keyword>
<gene>
    <name evidence="2" type="ORF">ACFSCV_03000</name>
</gene>
<comment type="caution">
    <text evidence="2">The sequence shown here is derived from an EMBL/GenBank/DDBJ whole genome shotgun (WGS) entry which is preliminary data.</text>
</comment>
<sequence>MADSKATEAAEATADVARKAARGARSAGAETARVIEDAADEGVSAVRDSARSTSSTRAPALRRSTSLSDAIRENPLAAAGAALFTGLVLGRLLR</sequence>
<dbReference type="EMBL" id="JBHUER010000002">
    <property type="protein sequence ID" value="MFD1701964.1"/>
    <property type="molecule type" value="Genomic_DNA"/>
</dbReference>
<protein>
    <recommendedName>
        <fullName evidence="4">DUF883 domain-containing protein</fullName>
    </recommendedName>
</protein>
<feature type="region of interest" description="Disordered" evidence="1">
    <location>
        <begin position="1"/>
        <end position="31"/>
    </location>
</feature>
<feature type="compositionally biased region" description="Low complexity" evidence="1">
    <location>
        <begin position="44"/>
        <end position="66"/>
    </location>
</feature>
<evidence type="ECO:0000313" key="3">
    <source>
        <dbReference type="Proteomes" id="UP001597308"/>
    </source>
</evidence>
<organism evidence="2 3">
    <name type="scientific">Methylopila henanensis</name>
    <dbReference type="NCBI Taxonomy" id="873516"/>
    <lineage>
        <taxon>Bacteria</taxon>
        <taxon>Pseudomonadati</taxon>
        <taxon>Pseudomonadota</taxon>
        <taxon>Alphaproteobacteria</taxon>
        <taxon>Hyphomicrobiales</taxon>
        <taxon>Methylopilaceae</taxon>
        <taxon>Methylopila</taxon>
    </lineage>
</organism>
<evidence type="ECO:0008006" key="4">
    <source>
        <dbReference type="Google" id="ProtNLM"/>
    </source>
</evidence>
<evidence type="ECO:0000256" key="1">
    <source>
        <dbReference type="SAM" id="MobiDB-lite"/>
    </source>
</evidence>
<evidence type="ECO:0000313" key="2">
    <source>
        <dbReference type="EMBL" id="MFD1701964.1"/>
    </source>
</evidence>
<feature type="region of interest" description="Disordered" evidence="1">
    <location>
        <begin position="43"/>
        <end position="66"/>
    </location>
</feature>
<dbReference type="Proteomes" id="UP001597308">
    <property type="component" value="Unassembled WGS sequence"/>
</dbReference>
<accession>A0ABW4K3Z8</accession>
<dbReference type="RefSeq" id="WP_378796881.1">
    <property type="nucleotide sequence ID" value="NZ_JBHUER010000002.1"/>
</dbReference>
<reference evidence="3" key="1">
    <citation type="journal article" date="2019" name="Int. J. Syst. Evol. Microbiol.">
        <title>The Global Catalogue of Microorganisms (GCM) 10K type strain sequencing project: providing services to taxonomists for standard genome sequencing and annotation.</title>
        <authorList>
            <consortium name="The Broad Institute Genomics Platform"/>
            <consortium name="The Broad Institute Genome Sequencing Center for Infectious Disease"/>
            <person name="Wu L."/>
            <person name="Ma J."/>
        </authorList>
    </citation>
    <scope>NUCLEOTIDE SEQUENCE [LARGE SCALE GENOMIC DNA]</scope>
    <source>
        <strain evidence="3">KCTC 23707</strain>
    </source>
</reference>
<proteinExistence type="predicted"/>
<name>A0ABW4K3Z8_9HYPH</name>